<dbReference type="PANTHER" id="PTHR35137">
    <property type="entry name" value="CHROMOPHORE LYASE CRL, CHLOROPLASTIC"/>
    <property type="match status" value="1"/>
</dbReference>
<comment type="similarity">
    <text evidence="1 3">Belongs to the CpcT/CpeT biliprotein lyase family.</text>
</comment>
<dbReference type="EC" id="4.-.-.-" evidence="3"/>
<dbReference type="Pfam" id="PF06206">
    <property type="entry name" value="CpeT"/>
    <property type="match status" value="1"/>
</dbReference>
<dbReference type="Proteomes" id="UP000238937">
    <property type="component" value="Unassembled WGS sequence"/>
</dbReference>
<name>A0A2T1GI76_9CYAN</name>
<evidence type="ECO:0000313" key="5">
    <source>
        <dbReference type="Proteomes" id="UP000238937"/>
    </source>
</evidence>
<dbReference type="Gene3D" id="2.40.128.590">
    <property type="entry name" value="CpcT/CpeT domain"/>
    <property type="match status" value="1"/>
</dbReference>
<dbReference type="EMBL" id="PVWO01000077">
    <property type="protein sequence ID" value="PSB57433.1"/>
    <property type="molecule type" value="Genomic_DNA"/>
</dbReference>
<accession>A0A2T1GI76</accession>
<keyword evidence="2 3" id="KW-0456">Lyase</keyword>
<protein>
    <recommendedName>
        <fullName evidence="3">Chromophore lyase CpcT/CpeT</fullName>
        <ecNumber evidence="3">4.-.-.-</ecNumber>
    </recommendedName>
</protein>
<dbReference type="OrthoDB" id="509174at2"/>
<evidence type="ECO:0000256" key="3">
    <source>
        <dbReference type="HAMAP-Rule" id="MF_01460"/>
    </source>
</evidence>
<comment type="caution">
    <text evidence="4">The sequence shown here is derived from an EMBL/GenBank/DDBJ whole genome shotgun (WGS) entry which is preliminary data.</text>
</comment>
<dbReference type="RefSeq" id="WP_106302795.1">
    <property type="nucleotide sequence ID" value="NZ_PVWO01000077.1"/>
</dbReference>
<evidence type="ECO:0000256" key="2">
    <source>
        <dbReference type="ARBA" id="ARBA00023239"/>
    </source>
</evidence>
<evidence type="ECO:0000256" key="1">
    <source>
        <dbReference type="ARBA" id="ARBA00008206"/>
    </source>
</evidence>
<dbReference type="HAMAP" id="MF_01460">
    <property type="entry name" value="Chrphore_lyase_CpxT"/>
    <property type="match status" value="1"/>
</dbReference>
<dbReference type="InterPro" id="IPR010404">
    <property type="entry name" value="CpcT/CpeT"/>
</dbReference>
<keyword evidence="5" id="KW-1185">Reference proteome</keyword>
<dbReference type="CDD" id="cd16338">
    <property type="entry name" value="CpcT"/>
    <property type="match status" value="1"/>
</dbReference>
<proteinExistence type="inferred from homology"/>
<comment type="function">
    <text evidence="3">Covalently attaches a chromophore to Cys residue(s) of phycobiliproteins.</text>
</comment>
<dbReference type="InterPro" id="IPR038672">
    <property type="entry name" value="CpcT/CpeT_sf"/>
</dbReference>
<reference evidence="4 5" key="1">
    <citation type="submission" date="2018-03" db="EMBL/GenBank/DDBJ databases">
        <title>The ancient ancestry and fast evolution of plastids.</title>
        <authorList>
            <person name="Moore K.R."/>
            <person name="Magnabosco C."/>
            <person name="Momper L."/>
            <person name="Gold D.A."/>
            <person name="Bosak T."/>
            <person name="Fournier G.P."/>
        </authorList>
    </citation>
    <scope>NUCLEOTIDE SEQUENCE [LARGE SCALE GENOMIC DNA]</scope>
    <source>
        <strain evidence="4 5">CCALA 037</strain>
    </source>
</reference>
<organism evidence="4 5">
    <name type="scientific">Chamaesiphon polymorphus CCALA 037</name>
    <dbReference type="NCBI Taxonomy" id="2107692"/>
    <lineage>
        <taxon>Bacteria</taxon>
        <taxon>Bacillati</taxon>
        <taxon>Cyanobacteriota</taxon>
        <taxon>Cyanophyceae</taxon>
        <taxon>Gomontiellales</taxon>
        <taxon>Chamaesiphonaceae</taxon>
        <taxon>Chamaesiphon</taxon>
    </lineage>
</organism>
<sequence length="203" mass="23239">MTHSTDIPTLARWMAGDFSNQAQAIENPPFFAHIRVCMRPLPYELFDGVSLFLEQAYDFMLQNPYRLRVLNFVIINDRIEIEHYTIDPEAEFYGAARKPEMFQQLTHDKLIKMSGCTMITEWTGSTFKGYVEPGKGCKVTRNGKETYLDNSFEISPGHLISLDRGRDIETDEHIWGSIAGPFEFTQKVSFADEIQVDKAASIN</sequence>
<dbReference type="GO" id="GO:0017006">
    <property type="term" value="P:protein-tetrapyrrole linkage"/>
    <property type="evidence" value="ECO:0007669"/>
    <property type="project" value="UniProtKB-UniRule"/>
</dbReference>
<dbReference type="PANTHER" id="PTHR35137:SF1">
    <property type="entry name" value="CHROMOPHORE LYASE CRL, CHLOROPLASTIC"/>
    <property type="match status" value="1"/>
</dbReference>
<dbReference type="AlphaFoldDB" id="A0A2T1GI76"/>
<dbReference type="GO" id="GO:0016829">
    <property type="term" value="F:lyase activity"/>
    <property type="evidence" value="ECO:0007669"/>
    <property type="project" value="UniProtKB-KW"/>
</dbReference>
<gene>
    <name evidence="3" type="primary">cpcT</name>
    <name evidence="4" type="ORF">C7B77_08475</name>
</gene>
<evidence type="ECO:0000313" key="4">
    <source>
        <dbReference type="EMBL" id="PSB57433.1"/>
    </source>
</evidence>